<evidence type="ECO:0000259" key="1">
    <source>
        <dbReference type="PROSITE" id="PS50181"/>
    </source>
</evidence>
<name>A0A818HD58_9BILA</name>
<dbReference type="Proteomes" id="UP000663844">
    <property type="component" value="Unassembled WGS sequence"/>
</dbReference>
<evidence type="ECO:0000313" key="2">
    <source>
        <dbReference type="EMBL" id="CAF3506071.1"/>
    </source>
</evidence>
<gene>
    <name evidence="2" type="ORF">OXD698_LOCUS1599</name>
</gene>
<dbReference type="EMBL" id="CAJOAZ010000047">
    <property type="protein sequence ID" value="CAF3506071.1"/>
    <property type="molecule type" value="Genomic_DNA"/>
</dbReference>
<dbReference type="InterPro" id="IPR001810">
    <property type="entry name" value="F-box_dom"/>
</dbReference>
<dbReference type="AlphaFoldDB" id="A0A818HD58"/>
<reference evidence="2" key="1">
    <citation type="submission" date="2021-02" db="EMBL/GenBank/DDBJ databases">
        <authorList>
            <person name="Nowell W R."/>
        </authorList>
    </citation>
    <scope>NUCLEOTIDE SEQUENCE</scope>
</reference>
<proteinExistence type="predicted"/>
<dbReference type="Pfam" id="PF00646">
    <property type="entry name" value="F-box"/>
    <property type="match status" value="1"/>
</dbReference>
<feature type="domain" description="F-box" evidence="1">
    <location>
        <begin position="5"/>
        <end position="53"/>
    </location>
</feature>
<sequence length="532" mass="63163">MECSYVQLDDLPDEILLIIFKKLDNFDILHSFHGVTNRRLNRIIHDPLFTSNINFVTWSSDKFLNKLSSNVILNRFCLQILPDISVKIKLLHLESSLAKNILRAADYPNLYGLGLYNTSGKTARRLFTDKRFSTGIFKKQITRLIITTPKDKNYWFTIVKICSCIFSIFNKLTHLIFSESLYENYVPLSFYFPSRSFSSSSLLVLNIKIQHFLLLLYILDGRFSQLHTLTVDLINNCIYTNLIENKEEISNLKWFVLSCANEIAHYEELLLPLIYRISNIEKLSLYLTIYVSGKFIDGNDLQKNIIDRLPQLNLFTFDIRSVMYKNDQMNLPSKKDIEETFRDFQYTKIISYVDYFLKKKKSQCHVFSYPSEMPYYQEITNNFPGGLYQYVRFISLYDEYSFEHEFFIKISQSFPFMEKLSLINYQSQKHTQSYKSINDNYDSTIVKYNYLITLHIGEVHDDYIEEFLSNTKTYFHNNIRIYIKYKSLERVTHNFTRDVLRINCAKISEIFFYGEKSYSRSLRDYFPCAIIH</sequence>
<accession>A0A818HD58</accession>
<dbReference type="SUPFAM" id="SSF81383">
    <property type="entry name" value="F-box domain"/>
    <property type="match status" value="1"/>
</dbReference>
<dbReference type="InterPro" id="IPR036047">
    <property type="entry name" value="F-box-like_dom_sf"/>
</dbReference>
<evidence type="ECO:0000313" key="3">
    <source>
        <dbReference type="Proteomes" id="UP000663844"/>
    </source>
</evidence>
<organism evidence="2 3">
    <name type="scientific">Adineta steineri</name>
    <dbReference type="NCBI Taxonomy" id="433720"/>
    <lineage>
        <taxon>Eukaryota</taxon>
        <taxon>Metazoa</taxon>
        <taxon>Spiralia</taxon>
        <taxon>Gnathifera</taxon>
        <taxon>Rotifera</taxon>
        <taxon>Eurotatoria</taxon>
        <taxon>Bdelloidea</taxon>
        <taxon>Adinetida</taxon>
        <taxon>Adinetidae</taxon>
        <taxon>Adineta</taxon>
    </lineage>
</organism>
<dbReference type="CDD" id="cd09917">
    <property type="entry name" value="F-box_SF"/>
    <property type="match status" value="1"/>
</dbReference>
<protein>
    <recommendedName>
        <fullName evidence="1">F-box domain-containing protein</fullName>
    </recommendedName>
</protein>
<comment type="caution">
    <text evidence="2">The sequence shown here is derived from an EMBL/GenBank/DDBJ whole genome shotgun (WGS) entry which is preliminary data.</text>
</comment>
<dbReference type="PROSITE" id="PS50181">
    <property type="entry name" value="FBOX"/>
    <property type="match status" value="1"/>
</dbReference>